<evidence type="ECO:0000313" key="1">
    <source>
        <dbReference type="EMBL" id="MCD7449050.1"/>
    </source>
</evidence>
<sequence length="202" mass="23017">MAIKVWGLVGTVQVWEPIFTQKVIVKDTDHARCPNASSHKLSHSFVAVKTAPLKARLLGQLMIFDELVLMSKSKSALTKTIGFADKWDGGKVIDLLCCIDHEARGNAKEVLEMNRVPIETQEGRGKMVIYKRRNKEVTGDNDGNRGRNLFLWDVRKLECVEVNKGEFLLELRFKNCDNGMIWVFEDIYRPVGKGSKEMFWTS</sequence>
<proteinExistence type="predicted"/>
<evidence type="ECO:0000313" key="2">
    <source>
        <dbReference type="Proteomes" id="UP000823775"/>
    </source>
</evidence>
<comment type="caution">
    <text evidence="1">The sequence shown here is derived from an EMBL/GenBank/DDBJ whole genome shotgun (WGS) entry which is preliminary data.</text>
</comment>
<name>A0ABS8RQF9_DATST</name>
<keyword evidence="2" id="KW-1185">Reference proteome</keyword>
<accession>A0ABS8RQF9</accession>
<gene>
    <name evidence="1" type="ORF">HAX54_048744</name>
</gene>
<organism evidence="1 2">
    <name type="scientific">Datura stramonium</name>
    <name type="common">Jimsonweed</name>
    <name type="synonym">Common thornapple</name>
    <dbReference type="NCBI Taxonomy" id="4076"/>
    <lineage>
        <taxon>Eukaryota</taxon>
        <taxon>Viridiplantae</taxon>
        <taxon>Streptophyta</taxon>
        <taxon>Embryophyta</taxon>
        <taxon>Tracheophyta</taxon>
        <taxon>Spermatophyta</taxon>
        <taxon>Magnoliopsida</taxon>
        <taxon>eudicotyledons</taxon>
        <taxon>Gunneridae</taxon>
        <taxon>Pentapetalae</taxon>
        <taxon>asterids</taxon>
        <taxon>lamiids</taxon>
        <taxon>Solanales</taxon>
        <taxon>Solanaceae</taxon>
        <taxon>Solanoideae</taxon>
        <taxon>Datureae</taxon>
        <taxon>Datura</taxon>
    </lineage>
</organism>
<protein>
    <submittedName>
        <fullName evidence="1">Uncharacterized protein</fullName>
    </submittedName>
</protein>
<dbReference type="Proteomes" id="UP000823775">
    <property type="component" value="Unassembled WGS sequence"/>
</dbReference>
<reference evidence="1 2" key="1">
    <citation type="journal article" date="2021" name="BMC Genomics">
        <title>Datura genome reveals duplications of psychoactive alkaloid biosynthetic genes and high mutation rate following tissue culture.</title>
        <authorList>
            <person name="Rajewski A."/>
            <person name="Carter-House D."/>
            <person name="Stajich J."/>
            <person name="Litt A."/>
        </authorList>
    </citation>
    <scope>NUCLEOTIDE SEQUENCE [LARGE SCALE GENOMIC DNA]</scope>
    <source>
        <strain evidence="1">AR-01</strain>
    </source>
</reference>
<dbReference type="EMBL" id="JACEIK010000081">
    <property type="protein sequence ID" value="MCD7449050.1"/>
    <property type="molecule type" value="Genomic_DNA"/>
</dbReference>